<dbReference type="Proteomes" id="UP000608513">
    <property type="component" value="Unassembled WGS sequence"/>
</dbReference>
<accession>A0A923MWH6</accession>
<organism evidence="2 3">
    <name type="scientific">Ramlibacter cellulosilyticus</name>
    <dbReference type="NCBI Taxonomy" id="2764187"/>
    <lineage>
        <taxon>Bacteria</taxon>
        <taxon>Pseudomonadati</taxon>
        <taxon>Pseudomonadota</taxon>
        <taxon>Betaproteobacteria</taxon>
        <taxon>Burkholderiales</taxon>
        <taxon>Comamonadaceae</taxon>
        <taxon>Ramlibacter</taxon>
    </lineage>
</organism>
<sequence length="262" mass="30226">MEILHRAAPCRNVPVTFALGLTGRMLAFIRRNALDLLLWALFAASVVLMLKSSSDPRPDFIKGTPIEALLKPFPTGNQVTFDITVGIIVSLFVYLLVVRLPEWQKKGRLKAHLLRRYDDLKEQCLMHFLWACSQPAESTLIDSLKNQKEFRDFFNASVAPDQDRWHQVLNGLTDEYVRSIVRELDSFRGEVDFVLTSVDVSDEEAFRLLRNLTEVLQRSRHWSDREDQLKPLSQFMWSIFAGWSIISGYTDRDVIHDMITAI</sequence>
<evidence type="ECO:0000256" key="1">
    <source>
        <dbReference type="SAM" id="Phobius"/>
    </source>
</evidence>
<feature type="transmembrane region" description="Helical" evidence="1">
    <location>
        <begin position="33"/>
        <end position="50"/>
    </location>
</feature>
<keyword evidence="3" id="KW-1185">Reference proteome</keyword>
<evidence type="ECO:0000313" key="2">
    <source>
        <dbReference type="EMBL" id="MBC5786391.1"/>
    </source>
</evidence>
<protein>
    <submittedName>
        <fullName evidence="2">Uncharacterized protein</fullName>
    </submittedName>
</protein>
<dbReference type="EMBL" id="JACORT010000019">
    <property type="protein sequence ID" value="MBC5786391.1"/>
    <property type="molecule type" value="Genomic_DNA"/>
</dbReference>
<comment type="caution">
    <text evidence="2">The sequence shown here is derived from an EMBL/GenBank/DDBJ whole genome shotgun (WGS) entry which is preliminary data.</text>
</comment>
<keyword evidence="1" id="KW-0472">Membrane</keyword>
<proteinExistence type="predicted"/>
<name>A0A923MWH6_9BURK</name>
<keyword evidence="1" id="KW-1133">Transmembrane helix</keyword>
<dbReference type="AlphaFoldDB" id="A0A923MWH6"/>
<keyword evidence="1" id="KW-0812">Transmembrane</keyword>
<dbReference type="RefSeq" id="WP_187079138.1">
    <property type="nucleotide sequence ID" value="NZ_JACORT010000019.1"/>
</dbReference>
<reference evidence="2" key="1">
    <citation type="submission" date="2020-08" db="EMBL/GenBank/DDBJ databases">
        <title>Ramlibacter sp. USB13 16S ribosomal RNA gene genome sequencing and assembly.</title>
        <authorList>
            <person name="Kang M."/>
        </authorList>
    </citation>
    <scope>NUCLEOTIDE SEQUENCE</scope>
    <source>
        <strain evidence="2">USB13</strain>
    </source>
</reference>
<gene>
    <name evidence="2" type="ORF">H8N03_25865</name>
</gene>
<evidence type="ECO:0000313" key="3">
    <source>
        <dbReference type="Proteomes" id="UP000608513"/>
    </source>
</evidence>
<feature type="transmembrane region" description="Helical" evidence="1">
    <location>
        <begin position="79"/>
        <end position="100"/>
    </location>
</feature>